<keyword evidence="3" id="KW-1185">Reference proteome</keyword>
<keyword evidence="1" id="KW-0472">Membrane</keyword>
<dbReference type="EMBL" id="QLLQ01000006">
    <property type="protein sequence ID" value="RAJ24528.1"/>
    <property type="molecule type" value="Genomic_DNA"/>
</dbReference>
<proteinExistence type="predicted"/>
<organism evidence="2 3">
    <name type="scientific">Gelidibacter algens</name>
    <dbReference type="NCBI Taxonomy" id="49280"/>
    <lineage>
        <taxon>Bacteria</taxon>
        <taxon>Pseudomonadati</taxon>
        <taxon>Bacteroidota</taxon>
        <taxon>Flavobacteriia</taxon>
        <taxon>Flavobacteriales</taxon>
        <taxon>Flavobacteriaceae</taxon>
        <taxon>Gelidibacter</taxon>
    </lineage>
</organism>
<feature type="transmembrane region" description="Helical" evidence="1">
    <location>
        <begin position="20"/>
        <end position="42"/>
    </location>
</feature>
<gene>
    <name evidence="2" type="ORF">LX77_02082</name>
</gene>
<comment type="caution">
    <text evidence="2">The sequence shown here is derived from an EMBL/GenBank/DDBJ whole genome shotgun (WGS) entry which is preliminary data.</text>
</comment>
<accession>A0A327S6W3</accession>
<sequence>MKSSAENELILSGLKTSRIFSFLLFKLFVISRMHSGITANDLNMVRLAFQRSKFSVYYFVYLLLSSSYLALSAKCTIFFVSLSNFYFLIYLLNSEFSISFSSFSFPSLVSVNKNPNAGYLLKSNFLTTNTFSKSCFSASKSK</sequence>
<dbReference type="AlphaFoldDB" id="A0A327S6W3"/>
<feature type="transmembrane region" description="Helical" evidence="1">
    <location>
        <begin position="54"/>
        <end position="71"/>
    </location>
</feature>
<name>A0A327S6W3_9FLAO</name>
<evidence type="ECO:0000256" key="1">
    <source>
        <dbReference type="SAM" id="Phobius"/>
    </source>
</evidence>
<keyword evidence="1" id="KW-0812">Transmembrane</keyword>
<dbReference type="Proteomes" id="UP000248987">
    <property type="component" value="Unassembled WGS sequence"/>
</dbReference>
<evidence type="ECO:0000313" key="3">
    <source>
        <dbReference type="Proteomes" id="UP000248987"/>
    </source>
</evidence>
<reference evidence="2 3" key="1">
    <citation type="submission" date="2018-06" db="EMBL/GenBank/DDBJ databases">
        <title>Genomic Encyclopedia of Archaeal and Bacterial Type Strains, Phase II (KMG-II): from individual species to whole genera.</title>
        <authorList>
            <person name="Goeker M."/>
        </authorList>
    </citation>
    <scope>NUCLEOTIDE SEQUENCE [LARGE SCALE GENOMIC DNA]</scope>
    <source>
        <strain evidence="2 3">DSM 12408</strain>
    </source>
</reference>
<evidence type="ECO:0000313" key="2">
    <source>
        <dbReference type="EMBL" id="RAJ24528.1"/>
    </source>
</evidence>
<protein>
    <submittedName>
        <fullName evidence="2">Uncharacterized protein</fullName>
    </submittedName>
</protein>
<feature type="transmembrane region" description="Helical" evidence="1">
    <location>
        <begin position="77"/>
        <end position="93"/>
    </location>
</feature>
<keyword evidence="1" id="KW-1133">Transmembrane helix</keyword>